<evidence type="ECO:0000256" key="2">
    <source>
        <dbReference type="ARBA" id="ARBA00009085"/>
    </source>
</evidence>
<reference evidence="10 11" key="1">
    <citation type="submission" date="2024-09" db="EMBL/GenBank/DDBJ databases">
        <title>Chromosome-scale assembly of Riccia fluitans.</title>
        <authorList>
            <person name="Paukszto L."/>
            <person name="Sawicki J."/>
            <person name="Karawczyk K."/>
            <person name="Piernik-Szablinska J."/>
            <person name="Szczecinska M."/>
            <person name="Mazdziarz M."/>
        </authorList>
    </citation>
    <scope>NUCLEOTIDE SEQUENCE [LARGE SCALE GENOMIC DNA]</scope>
    <source>
        <strain evidence="10">Rf_01</strain>
        <tissue evidence="10">Aerial parts of the thallus</tissue>
    </source>
</reference>
<dbReference type="Proteomes" id="UP001605036">
    <property type="component" value="Unassembled WGS sequence"/>
</dbReference>
<feature type="compositionally biased region" description="Basic and acidic residues" evidence="8">
    <location>
        <begin position="515"/>
        <end position="525"/>
    </location>
</feature>
<evidence type="ECO:0000256" key="8">
    <source>
        <dbReference type="SAM" id="MobiDB-lite"/>
    </source>
</evidence>
<evidence type="ECO:0000313" key="10">
    <source>
        <dbReference type="EMBL" id="KAL2608875.1"/>
    </source>
</evidence>
<dbReference type="PROSITE" id="PS00973">
    <property type="entry name" value="USP_2"/>
    <property type="match status" value="1"/>
</dbReference>
<dbReference type="PROSITE" id="PS50235">
    <property type="entry name" value="USP_3"/>
    <property type="match status" value="1"/>
</dbReference>
<comment type="caution">
    <text evidence="10">The sequence shown here is derived from an EMBL/GenBank/DDBJ whole genome shotgun (WGS) entry which is preliminary data.</text>
</comment>
<evidence type="ECO:0000259" key="9">
    <source>
        <dbReference type="PROSITE" id="PS50235"/>
    </source>
</evidence>
<dbReference type="InterPro" id="IPR050164">
    <property type="entry name" value="Peptidase_C19"/>
</dbReference>
<evidence type="ECO:0000313" key="11">
    <source>
        <dbReference type="Proteomes" id="UP001605036"/>
    </source>
</evidence>
<organism evidence="10 11">
    <name type="scientific">Riccia fluitans</name>
    <dbReference type="NCBI Taxonomy" id="41844"/>
    <lineage>
        <taxon>Eukaryota</taxon>
        <taxon>Viridiplantae</taxon>
        <taxon>Streptophyta</taxon>
        <taxon>Embryophyta</taxon>
        <taxon>Marchantiophyta</taxon>
        <taxon>Marchantiopsida</taxon>
        <taxon>Marchantiidae</taxon>
        <taxon>Marchantiales</taxon>
        <taxon>Ricciaceae</taxon>
        <taxon>Riccia</taxon>
    </lineage>
</organism>
<dbReference type="PANTHER" id="PTHR24006:SF888">
    <property type="entry name" value="UBIQUITIN CARBOXYL-TERMINAL HYDROLASE 30"/>
    <property type="match status" value="1"/>
</dbReference>
<feature type="domain" description="USP" evidence="9">
    <location>
        <begin position="84"/>
        <end position="926"/>
    </location>
</feature>
<keyword evidence="11" id="KW-1185">Reference proteome</keyword>
<dbReference type="InterPro" id="IPR038765">
    <property type="entry name" value="Papain-like_cys_pep_sf"/>
</dbReference>
<dbReference type="AlphaFoldDB" id="A0ABD1XJC4"/>
<dbReference type="PANTHER" id="PTHR24006">
    <property type="entry name" value="UBIQUITIN CARBOXYL-TERMINAL HYDROLASE"/>
    <property type="match status" value="1"/>
</dbReference>
<name>A0ABD1XJC4_9MARC</name>
<dbReference type="PROSITE" id="PS00972">
    <property type="entry name" value="USP_1"/>
    <property type="match status" value="1"/>
</dbReference>
<dbReference type="EC" id="3.4.19.12" evidence="3"/>
<evidence type="ECO:0000256" key="1">
    <source>
        <dbReference type="ARBA" id="ARBA00000707"/>
    </source>
</evidence>
<evidence type="ECO:0000256" key="5">
    <source>
        <dbReference type="ARBA" id="ARBA00022786"/>
    </source>
</evidence>
<comment type="similarity">
    <text evidence="2">Belongs to the peptidase C19 family.</text>
</comment>
<keyword evidence="4" id="KW-0645">Protease</keyword>
<accession>A0ABD1XJC4</accession>
<dbReference type="InterPro" id="IPR001394">
    <property type="entry name" value="Peptidase_C19_UCH"/>
</dbReference>
<evidence type="ECO:0000256" key="7">
    <source>
        <dbReference type="ARBA" id="ARBA00022807"/>
    </source>
</evidence>
<evidence type="ECO:0000256" key="4">
    <source>
        <dbReference type="ARBA" id="ARBA00022670"/>
    </source>
</evidence>
<gene>
    <name evidence="10" type="ORF">R1flu_027448</name>
</gene>
<protein>
    <recommendedName>
        <fullName evidence="3">ubiquitinyl hydrolase 1</fullName>
        <ecNumber evidence="3">3.4.19.12</ecNumber>
    </recommendedName>
</protein>
<dbReference type="InterPro" id="IPR018200">
    <property type="entry name" value="USP_CS"/>
</dbReference>
<proteinExistence type="inferred from homology"/>
<dbReference type="EMBL" id="JBHFFA010000008">
    <property type="protein sequence ID" value="KAL2608875.1"/>
    <property type="molecule type" value="Genomic_DNA"/>
</dbReference>
<dbReference type="SUPFAM" id="SSF54001">
    <property type="entry name" value="Cysteine proteinases"/>
    <property type="match status" value="1"/>
</dbReference>
<keyword evidence="7" id="KW-0788">Thiol protease</keyword>
<feature type="region of interest" description="Disordered" evidence="8">
    <location>
        <begin position="497"/>
        <end position="550"/>
    </location>
</feature>
<evidence type="ECO:0000256" key="6">
    <source>
        <dbReference type="ARBA" id="ARBA00022801"/>
    </source>
</evidence>
<dbReference type="Gene3D" id="3.90.70.10">
    <property type="entry name" value="Cysteine proteinases"/>
    <property type="match status" value="2"/>
</dbReference>
<comment type="catalytic activity">
    <reaction evidence="1">
        <text>Thiol-dependent hydrolysis of ester, thioester, amide, peptide and isopeptide bonds formed by the C-terminal Gly of ubiquitin (a 76-residue protein attached to proteins as an intracellular targeting signal).</text>
        <dbReference type="EC" id="3.4.19.12"/>
    </reaction>
</comment>
<evidence type="ECO:0000256" key="3">
    <source>
        <dbReference type="ARBA" id="ARBA00012759"/>
    </source>
</evidence>
<dbReference type="Pfam" id="PF00443">
    <property type="entry name" value="UCH"/>
    <property type="match status" value="1"/>
</dbReference>
<dbReference type="GO" id="GO:0004843">
    <property type="term" value="F:cysteine-type deubiquitinase activity"/>
    <property type="evidence" value="ECO:0007669"/>
    <property type="project" value="UniProtKB-EC"/>
</dbReference>
<dbReference type="GO" id="GO:0006508">
    <property type="term" value="P:proteolysis"/>
    <property type="evidence" value="ECO:0007669"/>
    <property type="project" value="UniProtKB-KW"/>
</dbReference>
<dbReference type="CDD" id="cd02257">
    <property type="entry name" value="Peptidase_C19"/>
    <property type="match status" value="1"/>
</dbReference>
<dbReference type="InterPro" id="IPR028889">
    <property type="entry name" value="USP"/>
</dbReference>
<keyword evidence="6" id="KW-0378">Hydrolase</keyword>
<keyword evidence="5" id="KW-0833">Ubl conjugation pathway</keyword>
<sequence>MIRGVTFHRGLSCSSLFVTPLWRALGPELNPRVKATVTLLGAGTVGAYIVFKSVSKLLTVKNPASDPKQDASISALEDQLLTVPGLQNTGNSCFLNVILQALASSEALLSFMDACASMTTETDSKSQGEGSSEKVAMPLAVAVSSLIKELSQVEPVQRSSSPRRVMLALNLYVQHFDLHSQQDAAEALIHLASALQEERGKFLEWLRPTFQSFVEAPVLHETRSVLGVKTGSDRTVGGDQVLDSWRGHLPWPLEGTIASSLTCQKCGHHFSTQFQSFNDVTLTPLCDREGNLIRACSLESCLDHFTRPEWVESVKCSSCSHKAALLSILLNSGDSVLTPVEDGRTGALKVSRSKVKYIEECGCDEDCKCESFTGEEGGVWRNIYTNATKQLKIGRSPQVICFQIQRVTMTHDGAIKKLTGHVTFPRVLDLFPYTVAAKDSTPLREHINKNSNEDPLFHRERGVFIDSSYHSSFSVDGGFVNMPPGLRAEVSCKGGADLGHPAAEDLNTMDSEETELSREATKADDGGAGTGRTHVASSAFPSISDRKEDEGSLDLSTVAVKERGLLQIEDTEDSALPSGVADSVIEDIPQREEMPMDNPSVLLDGIQEPGDQTKQSVLDPIIKPTTFTAGIMETEMVSNHRYELIEEFQLAQTIPLENGDISSTSWNGVQSVYSQYTPRVFPPILQQLSSFASVYEDQQVISATDGYIKQLPNLRNMPRKTIRLTPKNPTYSRKLLYQLVSVVVHQGGPQNGHYLVYRKVRIRGSKSNQINDELLFPKVSINGPRYNGNPAFDSAETEYVPNQQAAIRVSGAEGDKVQADVCKLFELDSLPDITSSERIKQLRSRVQASEGHESGKWDARYDFCVADKSQIHGTDPVFSEECTNCTGVCGRREDSDALWFRISDTKVQRVQEQEASSNFLSKQLQRNGFAERIVTNREVVCTRIAHTRTVGCLPPVNLFGASRPLVMKKIMVVIRPFYLERNGKQSTKELTEDFPRLGGSSGAGQEYF</sequence>